<accession>A0ABX7NXG9</accession>
<evidence type="ECO:0000313" key="4">
    <source>
        <dbReference type="Proteomes" id="UP000662747"/>
    </source>
</evidence>
<proteinExistence type="predicted"/>
<reference evidence="3 4" key="1">
    <citation type="submission" date="2021-02" db="EMBL/GenBank/DDBJ databases">
        <title>De Novo genome assembly of isolated myxobacteria.</title>
        <authorList>
            <person name="Stevens D.C."/>
        </authorList>
    </citation>
    <scope>NUCLEOTIDE SEQUENCE [LARGE SCALE GENOMIC DNA]</scope>
    <source>
        <strain evidence="4">SCPEA02</strain>
    </source>
</reference>
<gene>
    <name evidence="3" type="ORF">JY651_00985</name>
</gene>
<keyword evidence="2" id="KW-0732">Signal</keyword>
<name>A0ABX7NXG9_9BACT</name>
<evidence type="ECO:0000256" key="1">
    <source>
        <dbReference type="SAM" id="MobiDB-lite"/>
    </source>
</evidence>
<sequence length="142" mass="15065">MMMRKTVMLLGALGALGLGMGCAGTKEAGKDVSAAIPGVYQHRDGVITQVHGNNIAVADANNLNEPVAWFNINANTKIERDGKRVELSQLSEGTAVRVSFEPATGAEKTSKIEVLSGDQAQQLEQKLQGHHETTPPPPPQNP</sequence>
<evidence type="ECO:0000313" key="3">
    <source>
        <dbReference type="EMBL" id="QSQ23592.1"/>
    </source>
</evidence>
<feature type="chain" id="PRO_5045659161" description="Lipoprotein" evidence="2">
    <location>
        <begin position="24"/>
        <end position="142"/>
    </location>
</feature>
<dbReference type="PROSITE" id="PS51257">
    <property type="entry name" value="PROKAR_LIPOPROTEIN"/>
    <property type="match status" value="1"/>
</dbReference>
<feature type="region of interest" description="Disordered" evidence="1">
    <location>
        <begin position="120"/>
        <end position="142"/>
    </location>
</feature>
<organism evidence="3 4">
    <name type="scientific">Pyxidicoccus parkwayensis</name>
    <dbReference type="NCBI Taxonomy" id="2813578"/>
    <lineage>
        <taxon>Bacteria</taxon>
        <taxon>Pseudomonadati</taxon>
        <taxon>Myxococcota</taxon>
        <taxon>Myxococcia</taxon>
        <taxon>Myxococcales</taxon>
        <taxon>Cystobacterineae</taxon>
        <taxon>Myxococcaceae</taxon>
        <taxon>Pyxidicoccus</taxon>
    </lineage>
</organism>
<protein>
    <recommendedName>
        <fullName evidence="5">Lipoprotein</fullName>
    </recommendedName>
</protein>
<dbReference type="EMBL" id="CP071090">
    <property type="protein sequence ID" value="QSQ23592.1"/>
    <property type="molecule type" value="Genomic_DNA"/>
</dbReference>
<evidence type="ECO:0000256" key="2">
    <source>
        <dbReference type="SAM" id="SignalP"/>
    </source>
</evidence>
<dbReference type="Proteomes" id="UP000662747">
    <property type="component" value="Chromosome"/>
</dbReference>
<dbReference type="RefSeq" id="WP_206725164.1">
    <property type="nucleotide sequence ID" value="NZ_CP071090.1"/>
</dbReference>
<keyword evidence="4" id="KW-1185">Reference proteome</keyword>
<feature type="signal peptide" evidence="2">
    <location>
        <begin position="1"/>
        <end position="23"/>
    </location>
</feature>
<evidence type="ECO:0008006" key="5">
    <source>
        <dbReference type="Google" id="ProtNLM"/>
    </source>
</evidence>